<feature type="region of interest" description="Disordered" evidence="1">
    <location>
        <begin position="68"/>
        <end position="135"/>
    </location>
</feature>
<dbReference type="Proteomes" id="UP001501102">
    <property type="component" value="Unassembled WGS sequence"/>
</dbReference>
<keyword evidence="3" id="KW-1185">Reference proteome</keyword>
<organism evidence="2 3">
    <name type="scientific">Streptomyces thioluteus</name>
    <dbReference type="NCBI Taxonomy" id="66431"/>
    <lineage>
        <taxon>Bacteria</taxon>
        <taxon>Bacillati</taxon>
        <taxon>Actinomycetota</taxon>
        <taxon>Actinomycetes</taxon>
        <taxon>Kitasatosporales</taxon>
        <taxon>Streptomycetaceae</taxon>
        <taxon>Streptomyces</taxon>
    </lineage>
</organism>
<evidence type="ECO:0000313" key="2">
    <source>
        <dbReference type="EMBL" id="GAA2908186.1"/>
    </source>
</evidence>
<evidence type="ECO:0000256" key="1">
    <source>
        <dbReference type="SAM" id="MobiDB-lite"/>
    </source>
</evidence>
<protein>
    <submittedName>
        <fullName evidence="2">Uncharacterized protein</fullName>
    </submittedName>
</protein>
<comment type="caution">
    <text evidence="2">The sequence shown here is derived from an EMBL/GenBank/DDBJ whole genome shotgun (WGS) entry which is preliminary data.</text>
</comment>
<evidence type="ECO:0000313" key="3">
    <source>
        <dbReference type="Proteomes" id="UP001501102"/>
    </source>
</evidence>
<sequence length="167" mass="17782">MEFFPGTTEKDLRTEFRWNPERGLRGGAVGRAYSQPEFPGPDSGDERRPVGVMWAPVNTAADFCDRSVTRGGSEAGGARPAAGCRGRSPGATVAAMVPLPNLPTDPRPTTPTSTWVSTPRARPPGPAGPGLDDRPRAAADTVITLEYVIGRLNLEVADGLVRRCWKG</sequence>
<feature type="compositionally biased region" description="Low complexity" evidence="1">
    <location>
        <begin position="76"/>
        <end position="91"/>
    </location>
</feature>
<dbReference type="EMBL" id="BAAAXZ010000002">
    <property type="protein sequence ID" value="GAA2908186.1"/>
    <property type="molecule type" value="Genomic_DNA"/>
</dbReference>
<feature type="region of interest" description="Disordered" evidence="1">
    <location>
        <begin position="22"/>
        <end position="49"/>
    </location>
</feature>
<name>A0ABP6ISP1_STRTU</name>
<reference evidence="3" key="1">
    <citation type="journal article" date="2019" name="Int. J. Syst. Evol. Microbiol.">
        <title>The Global Catalogue of Microorganisms (GCM) 10K type strain sequencing project: providing services to taxonomists for standard genome sequencing and annotation.</title>
        <authorList>
            <consortium name="The Broad Institute Genomics Platform"/>
            <consortium name="The Broad Institute Genome Sequencing Center for Infectious Disease"/>
            <person name="Wu L."/>
            <person name="Ma J."/>
        </authorList>
    </citation>
    <scope>NUCLEOTIDE SEQUENCE [LARGE SCALE GENOMIC DNA]</scope>
    <source>
        <strain evidence="3">JCM 4087</strain>
    </source>
</reference>
<gene>
    <name evidence="2" type="ORF">GCM10020221_00350</name>
</gene>
<accession>A0ABP6ISP1</accession>
<feature type="compositionally biased region" description="Pro residues" evidence="1">
    <location>
        <begin position="100"/>
        <end position="109"/>
    </location>
</feature>
<proteinExistence type="predicted"/>
<feature type="compositionally biased region" description="Low complexity" evidence="1">
    <location>
        <begin position="110"/>
        <end position="120"/>
    </location>
</feature>